<dbReference type="OrthoDB" id="1938220at2"/>
<gene>
    <name evidence="1" type="ORF">HOLDEFILI_04201</name>
</gene>
<dbReference type="RefSeq" id="WP_006061337.1">
    <property type="nucleotide sequence ID" value="NZ_GG657562.1"/>
</dbReference>
<dbReference type="Gene3D" id="2.170.130.30">
    <property type="match status" value="1"/>
</dbReference>
<evidence type="ECO:0000313" key="1">
    <source>
        <dbReference type="EMBL" id="EEF65692.1"/>
    </source>
</evidence>
<dbReference type="AlphaFoldDB" id="B9YEC7"/>
<comment type="caution">
    <text evidence="1">The sequence shown here is derived from an EMBL/GenBank/DDBJ whole genome shotgun (WGS) entry which is preliminary data.</text>
</comment>
<reference evidence="1 2" key="2">
    <citation type="submission" date="2009-02" db="EMBL/GenBank/DDBJ databases">
        <title>Draft genome sequence of Holdemania filiformis DSM 12042.</title>
        <authorList>
            <person name="Sudarsanam P."/>
            <person name="Ley R."/>
            <person name="Guruge J."/>
            <person name="Turnbaugh P.J."/>
            <person name="Mahowald M."/>
            <person name="Liep D."/>
            <person name="Gordon J."/>
        </authorList>
    </citation>
    <scope>NUCLEOTIDE SEQUENCE [LARGE SCALE GENOMIC DNA]</scope>
    <source>
        <strain evidence="1 2">DSM 12042</strain>
    </source>
</reference>
<protein>
    <recommendedName>
        <fullName evidence="3">DUF4430 domain-containing protein</fullName>
    </recommendedName>
</protein>
<dbReference type="EMBL" id="ACCF01000263">
    <property type="protein sequence ID" value="EEF65692.1"/>
    <property type="molecule type" value="Genomic_DNA"/>
</dbReference>
<name>B9YEC7_9FIRM</name>
<evidence type="ECO:0008006" key="3">
    <source>
        <dbReference type="Google" id="ProtNLM"/>
    </source>
</evidence>
<organism evidence="1 2">
    <name type="scientific">Holdemania filiformis DSM 12042</name>
    <dbReference type="NCBI Taxonomy" id="545696"/>
    <lineage>
        <taxon>Bacteria</taxon>
        <taxon>Bacillati</taxon>
        <taxon>Bacillota</taxon>
        <taxon>Erysipelotrichia</taxon>
        <taxon>Erysipelotrichales</taxon>
        <taxon>Erysipelotrichaceae</taxon>
        <taxon>Holdemania</taxon>
    </lineage>
</organism>
<dbReference type="STRING" id="545696.HOLDEFILI_04201"/>
<accession>B9YEC7</accession>
<dbReference type="HOGENOM" id="CLU_1852193_0_0_9"/>
<reference evidence="1 2" key="1">
    <citation type="submission" date="2008-12" db="EMBL/GenBank/DDBJ databases">
        <authorList>
            <person name="Fulton L."/>
            <person name="Clifton S."/>
            <person name="Fulton B."/>
            <person name="Xu J."/>
            <person name="Minx P."/>
            <person name="Pepin K.H."/>
            <person name="Johnson M."/>
            <person name="Bhonagiri V."/>
            <person name="Nash W.E."/>
            <person name="Mardis E.R."/>
            <person name="Wilson R.K."/>
        </authorList>
    </citation>
    <scope>NUCLEOTIDE SEQUENCE [LARGE SCALE GENOMIC DNA]</scope>
    <source>
        <strain evidence="1 2">DSM 12042</strain>
    </source>
</reference>
<proteinExistence type="predicted"/>
<dbReference type="Proteomes" id="UP000005950">
    <property type="component" value="Unassembled WGS sequence"/>
</dbReference>
<dbReference type="eggNOG" id="ENOG503347D">
    <property type="taxonomic scope" value="Bacteria"/>
</dbReference>
<sequence>MNNEKEMDCRGRDFGRNSGLCAGLQRVKTETVAGAKTINVTVVNEIDGTELFSGAIKTDAETLGGMLEGAPELKAKMETSTYGRLLTALLDVEQGDMATGPWWLYESENNEACKTAGFCPAVDETPIQDQDQFTFKYTDSY</sequence>
<evidence type="ECO:0000313" key="2">
    <source>
        <dbReference type="Proteomes" id="UP000005950"/>
    </source>
</evidence>